<name>A0ABT1X106_9PROT</name>
<protein>
    <recommendedName>
        <fullName evidence="3">Tail assembly chaperone</fullName>
    </recommendedName>
</protein>
<accession>A0ABT1X106</accession>
<gene>
    <name evidence="1" type="ORF">NRP21_06990</name>
</gene>
<dbReference type="Proteomes" id="UP001524642">
    <property type="component" value="Unassembled WGS sequence"/>
</dbReference>
<evidence type="ECO:0000313" key="2">
    <source>
        <dbReference type="Proteomes" id="UP001524642"/>
    </source>
</evidence>
<evidence type="ECO:0000313" key="1">
    <source>
        <dbReference type="EMBL" id="MCR0981791.1"/>
    </source>
</evidence>
<sequence>MASTATTAPVVTGGGVRVTMPLGERKYILAAPTLAEVGAFLDAQAMSDAPTDAELQQAIREALEATAAGTEALDAYDRAEDRWVAFTSIHILTGPDASREIQEQAMEVRTEMLAARRRRDLAISSIARDPKLKAMQAEQAKAQRLARCDLLAVVLRGWEGEGLPDFPEALDAAAIEAAIPMGDLAALGRRAEELMRPTAEAGNG</sequence>
<reference evidence="1 2" key="1">
    <citation type="submission" date="2022-06" db="EMBL/GenBank/DDBJ databases">
        <title>Roseomonas CN29.</title>
        <authorList>
            <person name="Cheng Y."/>
            <person name="He X."/>
        </authorList>
    </citation>
    <scope>NUCLEOTIDE SEQUENCE [LARGE SCALE GENOMIC DNA]</scope>
    <source>
        <strain evidence="1 2">CN29</strain>
    </source>
</reference>
<organism evidence="1 2">
    <name type="scientific">Roseomonas populi</name>
    <dbReference type="NCBI Taxonomy" id="3121582"/>
    <lineage>
        <taxon>Bacteria</taxon>
        <taxon>Pseudomonadati</taxon>
        <taxon>Pseudomonadota</taxon>
        <taxon>Alphaproteobacteria</taxon>
        <taxon>Acetobacterales</taxon>
        <taxon>Roseomonadaceae</taxon>
        <taxon>Roseomonas</taxon>
    </lineage>
</organism>
<dbReference type="RefSeq" id="WP_257715453.1">
    <property type="nucleotide sequence ID" value="NZ_JANJOU010000003.1"/>
</dbReference>
<proteinExistence type="predicted"/>
<keyword evidence="2" id="KW-1185">Reference proteome</keyword>
<comment type="caution">
    <text evidence="1">The sequence shown here is derived from an EMBL/GenBank/DDBJ whole genome shotgun (WGS) entry which is preliminary data.</text>
</comment>
<evidence type="ECO:0008006" key="3">
    <source>
        <dbReference type="Google" id="ProtNLM"/>
    </source>
</evidence>
<dbReference type="EMBL" id="JANJOU010000003">
    <property type="protein sequence ID" value="MCR0981791.1"/>
    <property type="molecule type" value="Genomic_DNA"/>
</dbReference>